<sequence>MTSWITESKLASLSSLLVEKKAISNSSETLVSASNLTKTGLVRPALAKSTNDLGNVAENNKDCLFGGKATNNSFNCSSNPISNKRSASSNTMYSTDFKSRPISIFKCKNLPGVATTMSGLLIIIPNWSSRESPPINKTDLKSEPLENSLMTL</sequence>
<feature type="region of interest" description="Disordered" evidence="1">
    <location>
        <begin position="133"/>
        <end position="152"/>
    </location>
</feature>
<accession>A0A9P8PZI0</accession>
<dbReference type="Proteomes" id="UP000774326">
    <property type="component" value="Unassembled WGS sequence"/>
</dbReference>
<dbReference type="AlphaFoldDB" id="A0A9P8PZI0"/>
<keyword evidence="3" id="KW-1185">Reference proteome</keyword>
<evidence type="ECO:0000313" key="3">
    <source>
        <dbReference type="Proteomes" id="UP000774326"/>
    </source>
</evidence>
<evidence type="ECO:0000313" key="2">
    <source>
        <dbReference type="EMBL" id="KAH3681052.1"/>
    </source>
</evidence>
<name>A0A9P8PZI0_WICPI</name>
<comment type="caution">
    <text evidence="2">The sequence shown here is derived from an EMBL/GenBank/DDBJ whole genome shotgun (WGS) entry which is preliminary data.</text>
</comment>
<protein>
    <submittedName>
        <fullName evidence="2">Uncharacterized protein</fullName>
    </submittedName>
</protein>
<evidence type="ECO:0000256" key="1">
    <source>
        <dbReference type="SAM" id="MobiDB-lite"/>
    </source>
</evidence>
<organism evidence="2 3">
    <name type="scientific">Wickerhamomyces pijperi</name>
    <name type="common">Yeast</name>
    <name type="synonym">Pichia pijperi</name>
    <dbReference type="NCBI Taxonomy" id="599730"/>
    <lineage>
        <taxon>Eukaryota</taxon>
        <taxon>Fungi</taxon>
        <taxon>Dikarya</taxon>
        <taxon>Ascomycota</taxon>
        <taxon>Saccharomycotina</taxon>
        <taxon>Saccharomycetes</taxon>
        <taxon>Phaffomycetales</taxon>
        <taxon>Wickerhamomycetaceae</taxon>
        <taxon>Wickerhamomyces</taxon>
    </lineage>
</organism>
<gene>
    <name evidence="2" type="ORF">WICPIJ_007966</name>
</gene>
<reference evidence="2" key="2">
    <citation type="submission" date="2021-01" db="EMBL/GenBank/DDBJ databases">
        <authorList>
            <person name="Schikora-Tamarit M.A."/>
        </authorList>
    </citation>
    <scope>NUCLEOTIDE SEQUENCE</scope>
    <source>
        <strain evidence="2">CBS2887</strain>
    </source>
</reference>
<proteinExistence type="predicted"/>
<dbReference type="OrthoDB" id="10618457at2759"/>
<dbReference type="EMBL" id="JAEUBG010004611">
    <property type="protein sequence ID" value="KAH3681052.1"/>
    <property type="molecule type" value="Genomic_DNA"/>
</dbReference>
<reference evidence="2" key="1">
    <citation type="journal article" date="2021" name="Open Biol.">
        <title>Shared evolutionary footprints suggest mitochondrial oxidative damage underlies multiple complex I losses in fungi.</title>
        <authorList>
            <person name="Schikora-Tamarit M.A."/>
            <person name="Marcet-Houben M."/>
            <person name="Nosek J."/>
            <person name="Gabaldon T."/>
        </authorList>
    </citation>
    <scope>NUCLEOTIDE SEQUENCE</scope>
    <source>
        <strain evidence="2">CBS2887</strain>
    </source>
</reference>